<dbReference type="InterPro" id="IPR036390">
    <property type="entry name" value="WH_DNA-bd_sf"/>
</dbReference>
<dbReference type="Proteomes" id="UP001153069">
    <property type="component" value="Unassembled WGS sequence"/>
</dbReference>
<dbReference type="InterPro" id="IPR036388">
    <property type="entry name" value="WH-like_DNA-bd_sf"/>
</dbReference>
<comment type="similarity">
    <text evidence="4">Belongs to the HSF family.</text>
</comment>
<keyword evidence="3" id="KW-0539">Nucleus</keyword>
<feature type="compositionally biased region" description="Polar residues" evidence="5">
    <location>
        <begin position="193"/>
        <end position="206"/>
    </location>
</feature>
<comment type="subcellular location">
    <subcellularLocation>
        <location evidence="1">Nucleus</location>
    </subcellularLocation>
</comment>
<dbReference type="GO" id="GO:0005634">
    <property type="term" value="C:nucleus"/>
    <property type="evidence" value="ECO:0007669"/>
    <property type="project" value="UniProtKB-SubCell"/>
</dbReference>
<organism evidence="7 8">
    <name type="scientific">Seminavis robusta</name>
    <dbReference type="NCBI Taxonomy" id="568900"/>
    <lineage>
        <taxon>Eukaryota</taxon>
        <taxon>Sar</taxon>
        <taxon>Stramenopiles</taxon>
        <taxon>Ochrophyta</taxon>
        <taxon>Bacillariophyta</taxon>
        <taxon>Bacillariophyceae</taxon>
        <taxon>Bacillariophycidae</taxon>
        <taxon>Naviculales</taxon>
        <taxon>Naviculaceae</taxon>
        <taxon>Seminavis</taxon>
    </lineage>
</organism>
<evidence type="ECO:0000256" key="4">
    <source>
        <dbReference type="RuleBase" id="RU004020"/>
    </source>
</evidence>
<evidence type="ECO:0000259" key="6">
    <source>
        <dbReference type="SMART" id="SM00415"/>
    </source>
</evidence>
<sequence length="504" mass="55850">MVQQSPVAAKATDEEAKSAERIPYQEVLKSRNRHRLPDKIMKCLNEGIEPDVLWWSPHENGFTVDSETVQAKLLDVHFRGTKLSSLVRSLNRWGFRRDFYRALPRQALAFQHPQFKKNEQHLLREMKISTSTIIDVADDSGDDEEANKDKEKAEEKIKEAESDSTSSDDSDSSDAKKPAAAARPQDQGVAPSNELQVAASHQQVFASVSRPPGPGGIGYLRASDITGSPSQRLGMLPVTAGASAQDSQNRQAVVPPGTLADALSSPLSVRNRAGMFQQPISSLQASSFLPVNSILDTALRQQNRPPLSGSPDQQARLASLAGLSGWRGLPSMAGTGTALSLQMQQQQQQQRHQDNMLLQNQLLLQQQMQQSQSGRMPGYLQSLERSMISQNQQRDEILLQELLLARQREEEAMRRLQLSTARYQFQSDLGQIPASSLQVPSLRNQGTQPQPQHPATHHQLYATAVQRVQTQSQIQAILRGQGRRHSEGDSSKEPEDAQKMPPPR</sequence>
<evidence type="ECO:0000313" key="8">
    <source>
        <dbReference type="Proteomes" id="UP001153069"/>
    </source>
</evidence>
<protein>
    <submittedName>
        <fullName evidence="7">HSF-type DNA-binding</fullName>
    </submittedName>
</protein>
<dbReference type="AlphaFoldDB" id="A0A9N8H5I0"/>
<feature type="compositionally biased region" description="Basic and acidic residues" evidence="5">
    <location>
        <begin position="484"/>
        <end position="498"/>
    </location>
</feature>
<evidence type="ECO:0000313" key="7">
    <source>
        <dbReference type="EMBL" id="CAB9497698.1"/>
    </source>
</evidence>
<gene>
    <name evidence="7" type="ORF">SEMRO_24_G016420.1</name>
</gene>
<evidence type="ECO:0000256" key="3">
    <source>
        <dbReference type="ARBA" id="ARBA00023242"/>
    </source>
</evidence>
<reference evidence="7" key="1">
    <citation type="submission" date="2020-06" db="EMBL/GenBank/DDBJ databases">
        <authorList>
            <consortium name="Plant Systems Biology data submission"/>
        </authorList>
    </citation>
    <scope>NUCLEOTIDE SEQUENCE</scope>
    <source>
        <strain evidence="7">D6</strain>
    </source>
</reference>
<keyword evidence="2 7" id="KW-0238">DNA-binding</keyword>
<dbReference type="SUPFAM" id="SSF46785">
    <property type="entry name" value="Winged helix' DNA-binding domain"/>
    <property type="match status" value="1"/>
</dbReference>
<dbReference type="SMART" id="SM00415">
    <property type="entry name" value="HSF"/>
    <property type="match status" value="1"/>
</dbReference>
<dbReference type="GO" id="GO:0043565">
    <property type="term" value="F:sequence-specific DNA binding"/>
    <property type="evidence" value="ECO:0007669"/>
    <property type="project" value="InterPro"/>
</dbReference>
<feature type="compositionally biased region" description="Basic and acidic residues" evidence="5">
    <location>
        <begin position="147"/>
        <end position="161"/>
    </location>
</feature>
<dbReference type="Gene3D" id="1.10.10.10">
    <property type="entry name" value="Winged helix-like DNA-binding domain superfamily/Winged helix DNA-binding domain"/>
    <property type="match status" value="1"/>
</dbReference>
<keyword evidence="8" id="KW-1185">Reference proteome</keyword>
<feature type="compositionally biased region" description="Acidic residues" evidence="5">
    <location>
        <begin position="136"/>
        <end position="146"/>
    </location>
</feature>
<evidence type="ECO:0000256" key="2">
    <source>
        <dbReference type="ARBA" id="ARBA00023125"/>
    </source>
</evidence>
<dbReference type="InterPro" id="IPR000232">
    <property type="entry name" value="HSF_DNA-bd"/>
</dbReference>
<proteinExistence type="inferred from homology"/>
<feature type="region of interest" description="Disordered" evidence="5">
    <location>
        <begin position="477"/>
        <end position="504"/>
    </location>
</feature>
<accession>A0A9N8H5I0</accession>
<comment type="caution">
    <text evidence="7">The sequence shown here is derived from an EMBL/GenBank/DDBJ whole genome shotgun (WGS) entry which is preliminary data.</text>
</comment>
<feature type="region of interest" description="Disordered" evidence="5">
    <location>
        <begin position="134"/>
        <end position="233"/>
    </location>
</feature>
<evidence type="ECO:0000256" key="1">
    <source>
        <dbReference type="ARBA" id="ARBA00004123"/>
    </source>
</evidence>
<dbReference type="Pfam" id="PF00447">
    <property type="entry name" value="HSF_DNA-bind"/>
    <property type="match status" value="1"/>
</dbReference>
<dbReference type="GO" id="GO:0003700">
    <property type="term" value="F:DNA-binding transcription factor activity"/>
    <property type="evidence" value="ECO:0007669"/>
    <property type="project" value="InterPro"/>
</dbReference>
<dbReference type="EMBL" id="CAICTM010000024">
    <property type="protein sequence ID" value="CAB9497698.1"/>
    <property type="molecule type" value="Genomic_DNA"/>
</dbReference>
<evidence type="ECO:0000256" key="5">
    <source>
        <dbReference type="SAM" id="MobiDB-lite"/>
    </source>
</evidence>
<name>A0A9N8H5I0_9STRA</name>
<feature type="domain" description="HSF-type DNA-binding" evidence="6">
    <location>
        <begin position="35"/>
        <end position="129"/>
    </location>
</feature>